<dbReference type="Proteomes" id="UP000267606">
    <property type="component" value="Unassembled WGS sequence"/>
</dbReference>
<protein>
    <submittedName>
        <fullName evidence="3">DUF721 domain-containing protein</fullName>
    </submittedName>
</protein>
<dbReference type="EMBL" id="UZAJ01002519">
    <property type="protein sequence ID" value="VDO37301.1"/>
    <property type="molecule type" value="Genomic_DNA"/>
</dbReference>
<dbReference type="STRING" id="387005.A0A183H838"/>
<evidence type="ECO:0000313" key="2">
    <source>
        <dbReference type="Proteomes" id="UP000267606"/>
    </source>
</evidence>
<organism evidence="3">
    <name type="scientific">Onchocerca flexuosa</name>
    <dbReference type="NCBI Taxonomy" id="387005"/>
    <lineage>
        <taxon>Eukaryota</taxon>
        <taxon>Metazoa</taxon>
        <taxon>Ecdysozoa</taxon>
        <taxon>Nematoda</taxon>
        <taxon>Chromadorea</taxon>
        <taxon>Rhabditida</taxon>
        <taxon>Spirurina</taxon>
        <taxon>Spiruromorpha</taxon>
        <taxon>Filarioidea</taxon>
        <taxon>Onchocercidae</taxon>
        <taxon>Onchocerca</taxon>
    </lineage>
</organism>
<gene>
    <name evidence="1" type="ORF">OFLC_LOCUS3650</name>
</gene>
<sequence length="72" mass="8198">MTVMSLPPMVPDFEGEISHVVVAGNETLIFIKPSNWQREWDKIDAMLQDLKSSLQKIISFSEVKSGILFNFI</sequence>
<reference evidence="1 2" key="2">
    <citation type="submission" date="2018-11" db="EMBL/GenBank/DDBJ databases">
        <authorList>
            <consortium name="Pathogen Informatics"/>
        </authorList>
    </citation>
    <scope>NUCLEOTIDE SEQUENCE [LARGE SCALE GENOMIC DNA]</scope>
</reference>
<dbReference type="AlphaFoldDB" id="A0A183H838"/>
<name>A0A183H838_9BILA</name>
<dbReference type="WBParaSite" id="OFLC_0000364901-mRNA-1">
    <property type="protein sequence ID" value="OFLC_0000364901-mRNA-1"/>
    <property type="gene ID" value="OFLC_0000364901"/>
</dbReference>
<proteinExistence type="predicted"/>
<evidence type="ECO:0000313" key="1">
    <source>
        <dbReference type="EMBL" id="VDO37301.1"/>
    </source>
</evidence>
<reference evidence="3" key="1">
    <citation type="submission" date="2016-06" db="UniProtKB">
        <authorList>
            <consortium name="WormBaseParasite"/>
        </authorList>
    </citation>
    <scope>IDENTIFICATION</scope>
</reference>
<keyword evidence="2" id="KW-1185">Reference proteome</keyword>
<evidence type="ECO:0000313" key="3">
    <source>
        <dbReference type="WBParaSite" id="OFLC_0000364901-mRNA-1"/>
    </source>
</evidence>
<accession>A0A183H838</accession>